<sequence length="115" mass="12583">MKPVPTQAEMEQSAMDSLSYNPNLVPWERPAPNNVAGKGHIEQPGKVANIIWQTRADAPSAYENKLGDALEAAFEGGAQTPADIVRAFNATDFLCLDGQVWTEERFLAELRRLGA</sequence>
<dbReference type="STRING" id="264198.Reut_B3569"/>
<gene>
    <name evidence="3" type="ordered locus">Reut_B3569</name>
</gene>
<evidence type="ECO:0000313" key="3">
    <source>
        <dbReference type="EMBL" id="AAZ62927.1"/>
    </source>
</evidence>
<protein>
    <recommendedName>
        <fullName evidence="2">Recombinase-like domain-containing protein</fullName>
    </recommendedName>
</protein>
<dbReference type="InterPro" id="IPR046789">
    <property type="entry name" value="HTH_62"/>
</dbReference>
<feature type="domain" description="Recombinase-like" evidence="2">
    <location>
        <begin position="27"/>
        <end position="115"/>
    </location>
</feature>
<dbReference type="AlphaFoldDB" id="Q46VA7"/>
<organism evidence="3">
    <name type="scientific">Cupriavidus pinatubonensis (strain JMP 134 / LMG 1197)</name>
    <name type="common">Cupriavidus necator (strain JMP 134)</name>
    <dbReference type="NCBI Taxonomy" id="264198"/>
    <lineage>
        <taxon>Bacteria</taxon>
        <taxon>Pseudomonadati</taxon>
        <taxon>Pseudomonadota</taxon>
        <taxon>Betaproteobacteria</taxon>
        <taxon>Burkholderiales</taxon>
        <taxon>Burkholderiaceae</taxon>
        <taxon>Cupriavidus</taxon>
    </lineage>
</organism>
<dbReference type="KEGG" id="reu:Reut_B3569"/>
<dbReference type="HOGENOM" id="CLU_178301_0_0_4"/>
<name>Q46VA7_CUPPJ</name>
<evidence type="ECO:0000256" key="1">
    <source>
        <dbReference type="SAM" id="MobiDB-lite"/>
    </source>
</evidence>
<feature type="region of interest" description="Disordered" evidence="1">
    <location>
        <begin position="1"/>
        <end position="41"/>
    </location>
</feature>
<reference evidence="3" key="1">
    <citation type="submission" date="2005-08" db="EMBL/GenBank/DDBJ databases">
        <title>Complete sequence of chromosome 2 of Ralstonia eutropha JMP134.</title>
        <authorList>
            <person name="Copeland A."/>
            <person name="Lucas S."/>
            <person name="Lapidus A."/>
            <person name="Barry K."/>
            <person name="Detter J.C."/>
            <person name="Glavina T."/>
            <person name="Hammon N."/>
            <person name="Israni S."/>
            <person name="Pitluck S."/>
            <person name="Goltsman E."/>
            <person name="Martinez M."/>
            <person name="Schmutz J."/>
            <person name="Larimer F."/>
            <person name="Land M."/>
            <person name="Lykidis A."/>
            <person name="Richardson P."/>
        </authorList>
    </citation>
    <scope>NUCLEOTIDE SEQUENCE [LARGE SCALE GENOMIC DNA]</scope>
    <source>
        <strain evidence="3">JMP134</strain>
    </source>
</reference>
<dbReference type="EMBL" id="CP000091">
    <property type="protein sequence ID" value="AAZ62927.1"/>
    <property type="molecule type" value="Genomic_DNA"/>
</dbReference>
<evidence type="ECO:0000259" key="2">
    <source>
        <dbReference type="Pfam" id="PF20552"/>
    </source>
</evidence>
<dbReference type="Pfam" id="PF20552">
    <property type="entry name" value="HTH_62"/>
    <property type="match status" value="1"/>
</dbReference>
<accession>Q46VA7</accession>
<proteinExistence type="predicted"/>
<dbReference type="eggNOG" id="ENOG50335HZ">
    <property type="taxonomic scope" value="Bacteria"/>
</dbReference>